<protein>
    <submittedName>
        <fullName evidence="2">Uncharacterized protein</fullName>
    </submittedName>
</protein>
<reference evidence="2" key="1">
    <citation type="journal article" date="2019" name="Sci. Rep.">
        <title>Draft genome of Tanacetum cinerariifolium, the natural source of mosquito coil.</title>
        <authorList>
            <person name="Yamashiro T."/>
            <person name="Shiraishi A."/>
            <person name="Satake H."/>
            <person name="Nakayama K."/>
        </authorList>
    </citation>
    <scope>NUCLEOTIDE SEQUENCE</scope>
</reference>
<sequence length="160" mass="18596">MFDTSILDNGEVVEKEVSTADPVLTAGEVVTTADVEVNTIMIDEEVAKNLEAEMQAELEKEERLARQKEEETNIALIKSWDNTQAMMDAYYELAVRLQEEERGELTIKEKSRLFVELMDKRKKHFARLRAKKIKIKPPTKTQQRNQMCNYLKNMANYKHS</sequence>
<keyword evidence="1" id="KW-0175">Coiled coil</keyword>
<comment type="caution">
    <text evidence="2">The sequence shown here is derived from an EMBL/GenBank/DDBJ whole genome shotgun (WGS) entry which is preliminary data.</text>
</comment>
<proteinExistence type="predicted"/>
<gene>
    <name evidence="2" type="ORF">Tci_864595</name>
</gene>
<organism evidence="2">
    <name type="scientific">Tanacetum cinerariifolium</name>
    <name type="common">Dalmatian daisy</name>
    <name type="synonym">Chrysanthemum cinerariifolium</name>
    <dbReference type="NCBI Taxonomy" id="118510"/>
    <lineage>
        <taxon>Eukaryota</taxon>
        <taxon>Viridiplantae</taxon>
        <taxon>Streptophyta</taxon>
        <taxon>Embryophyta</taxon>
        <taxon>Tracheophyta</taxon>
        <taxon>Spermatophyta</taxon>
        <taxon>Magnoliopsida</taxon>
        <taxon>eudicotyledons</taxon>
        <taxon>Gunneridae</taxon>
        <taxon>Pentapetalae</taxon>
        <taxon>asterids</taxon>
        <taxon>campanulids</taxon>
        <taxon>Asterales</taxon>
        <taxon>Asteraceae</taxon>
        <taxon>Asteroideae</taxon>
        <taxon>Anthemideae</taxon>
        <taxon>Anthemidinae</taxon>
        <taxon>Tanacetum</taxon>
    </lineage>
</organism>
<name>A0A699S5P3_TANCI</name>
<feature type="coiled-coil region" evidence="1">
    <location>
        <begin position="40"/>
        <end position="71"/>
    </location>
</feature>
<accession>A0A699S5P3</accession>
<dbReference type="AlphaFoldDB" id="A0A699S5P3"/>
<evidence type="ECO:0000313" key="2">
    <source>
        <dbReference type="EMBL" id="GFC92625.1"/>
    </source>
</evidence>
<evidence type="ECO:0000256" key="1">
    <source>
        <dbReference type="SAM" id="Coils"/>
    </source>
</evidence>
<dbReference type="EMBL" id="BKCJ011138547">
    <property type="protein sequence ID" value="GFC92625.1"/>
    <property type="molecule type" value="Genomic_DNA"/>
</dbReference>